<accession>A0AAD7D4T6</accession>
<dbReference type="Pfam" id="PF01693">
    <property type="entry name" value="Cauli_VI"/>
    <property type="match status" value="1"/>
</dbReference>
<dbReference type="AlphaFoldDB" id="A0AAD7D4T6"/>
<dbReference type="InterPro" id="IPR009027">
    <property type="entry name" value="Ribosomal_bL9/RNase_H1_N"/>
</dbReference>
<evidence type="ECO:0000259" key="1">
    <source>
        <dbReference type="Pfam" id="PF01693"/>
    </source>
</evidence>
<evidence type="ECO:0000313" key="3">
    <source>
        <dbReference type="Proteomes" id="UP001221757"/>
    </source>
</evidence>
<dbReference type="Proteomes" id="UP001221757">
    <property type="component" value="Unassembled WGS sequence"/>
</dbReference>
<organism evidence="2 3">
    <name type="scientific">Mycena rosella</name>
    <name type="common">Pink bonnet</name>
    <name type="synonym">Agaricus rosellus</name>
    <dbReference type="NCBI Taxonomy" id="1033263"/>
    <lineage>
        <taxon>Eukaryota</taxon>
        <taxon>Fungi</taxon>
        <taxon>Dikarya</taxon>
        <taxon>Basidiomycota</taxon>
        <taxon>Agaricomycotina</taxon>
        <taxon>Agaricomycetes</taxon>
        <taxon>Agaricomycetidae</taxon>
        <taxon>Agaricales</taxon>
        <taxon>Marasmiineae</taxon>
        <taxon>Mycenaceae</taxon>
        <taxon>Mycena</taxon>
    </lineage>
</organism>
<sequence length="82" mass="9252">MTVEDMVPDTVNPQHDAQFWCLPRMHSTASERQSSQGFAFYLITEGRKVGIFNNWTLAQAMVTNFPSGGYRGHQTVEGCTLR</sequence>
<gene>
    <name evidence="2" type="ORF">B0H17DRAFT_1206871</name>
</gene>
<dbReference type="SUPFAM" id="SSF55658">
    <property type="entry name" value="L9 N-domain-like"/>
    <property type="match status" value="1"/>
</dbReference>
<feature type="domain" description="Ribonuclease H1 N-terminal" evidence="1">
    <location>
        <begin position="40"/>
        <end position="75"/>
    </location>
</feature>
<dbReference type="EMBL" id="JARKIE010000135">
    <property type="protein sequence ID" value="KAJ7678414.1"/>
    <property type="molecule type" value="Genomic_DNA"/>
</dbReference>
<dbReference type="InterPro" id="IPR037056">
    <property type="entry name" value="RNase_H1_N_sf"/>
</dbReference>
<dbReference type="Gene3D" id="3.40.970.10">
    <property type="entry name" value="Ribonuclease H1, N-terminal domain"/>
    <property type="match status" value="1"/>
</dbReference>
<reference evidence="2" key="1">
    <citation type="submission" date="2023-03" db="EMBL/GenBank/DDBJ databases">
        <title>Massive genome expansion in bonnet fungi (Mycena s.s.) driven by repeated elements and novel gene families across ecological guilds.</title>
        <authorList>
            <consortium name="Lawrence Berkeley National Laboratory"/>
            <person name="Harder C.B."/>
            <person name="Miyauchi S."/>
            <person name="Viragh M."/>
            <person name="Kuo A."/>
            <person name="Thoen E."/>
            <person name="Andreopoulos B."/>
            <person name="Lu D."/>
            <person name="Skrede I."/>
            <person name="Drula E."/>
            <person name="Henrissat B."/>
            <person name="Morin E."/>
            <person name="Kohler A."/>
            <person name="Barry K."/>
            <person name="LaButti K."/>
            <person name="Morin E."/>
            <person name="Salamov A."/>
            <person name="Lipzen A."/>
            <person name="Mereny Z."/>
            <person name="Hegedus B."/>
            <person name="Baldrian P."/>
            <person name="Stursova M."/>
            <person name="Weitz H."/>
            <person name="Taylor A."/>
            <person name="Grigoriev I.V."/>
            <person name="Nagy L.G."/>
            <person name="Martin F."/>
            <person name="Kauserud H."/>
        </authorList>
    </citation>
    <scope>NUCLEOTIDE SEQUENCE</scope>
    <source>
        <strain evidence="2">CBHHK067</strain>
    </source>
</reference>
<protein>
    <recommendedName>
        <fullName evidence="1">Ribonuclease H1 N-terminal domain-containing protein</fullName>
    </recommendedName>
</protein>
<evidence type="ECO:0000313" key="2">
    <source>
        <dbReference type="EMBL" id="KAJ7678414.1"/>
    </source>
</evidence>
<name>A0AAD7D4T6_MYCRO</name>
<proteinExistence type="predicted"/>
<keyword evidence="3" id="KW-1185">Reference proteome</keyword>
<dbReference type="InterPro" id="IPR011320">
    <property type="entry name" value="RNase_H1_N"/>
</dbReference>
<comment type="caution">
    <text evidence="2">The sequence shown here is derived from an EMBL/GenBank/DDBJ whole genome shotgun (WGS) entry which is preliminary data.</text>
</comment>